<comment type="caution">
    <text evidence="4">The sequence shown here is derived from an EMBL/GenBank/DDBJ whole genome shotgun (WGS) entry which is preliminary data.</text>
</comment>
<dbReference type="InterPro" id="IPR050408">
    <property type="entry name" value="HGPRT"/>
</dbReference>
<dbReference type="SUPFAM" id="SSF53271">
    <property type="entry name" value="PRTase-like"/>
    <property type="match status" value="1"/>
</dbReference>
<gene>
    <name evidence="4" type="ORF">IAC47_04395</name>
</gene>
<keyword evidence="4" id="KW-0328">Glycosyltransferase</keyword>
<evidence type="ECO:0000256" key="1">
    <source>
        <dbReference type="ARBA" id="ARBA00048811"/>
    </source>
</evidence>
<dbReference type="GO" id="GO:0004422">
    <property type="term" value="F:hypoxanthine phosphoribosyltransferase activity"/>
    <property type="evidence" value="ECO:0007669"/>
    <property type="project" value="TreeGrafter"/>
</dbReference>
<dbReference type="GO" id="GO:0046100">
    <property type="term" value="P:hypoxanthine metabolic process"/>
    <property type="evidence" value="ECO:0007669"/>
    <property type="project" value="TreeGrafter"/>
</dbReference>
<accession>A0A9D1RH35</accession>
<reference evidence="4" key="1">
    <citation type="journal article" date="2021" name="PeerJ">
        <title>Extensive microbial diversity within the chicken gut microbiome revealed by metagenomics and culture.</title>
        <authorList>
            <person name="Gilroy R."/>
            <person name="Ravi A."/>
            <person name="Getino M."/>
            <person name="Pursley I."/>
            <person name="Horton D.L."/>
            <person name="Alikhan N.F."/>
            <person name="Baker D."/>
            <person name="Gharbi K."/>
            <person name="Hall N."/>
            <person name="Watson M."/>
            <person name="Adriaenssens E.M."/>
            <person name="Foster-Nyarko E."/>
            <person name="Jarju S."/>
            <person name="Secka A."/>
            <person name="Antonio M."/>
            <person name="Oren A."/>
            <person name="Chaudhuri R.R."/>
            <person name="La Ragione R."/>
            <person name="Hildebrand F."/>
            <person name="Pallen M.J."/>
        </authorList>
    </citation>
    <scope>NUCLEOTIDE SEQUENCE</scope>
    <source>
        <strain evidence="4">Gambia16-930</strain>
    </source>
</reference>
<dbReference type="PANTHER" id="PTHR43340">
    <property type="entry name" value="HYPOXANTHINE-GUANINE PHOSPHORIBOSYLTRANSFERASE"/>
    <property type="match status" value="1"/>
</dbReference>
<name>A0A9D1RH35_9BACT</name>
<proteinExistence type="predicted"/>
<dbReference type="Proteomes" id="UP000824267">
    <property type="component" value="Unassembled WGS sequence"/>
</dbReference>
<feature type="domain" description="Phosphoribosyltransferase" evidence="3">
    <location>
        <begin position="21"/>
        <end position="164"/>
    </location>
</feature>
<dbReference type="GO" id="GO:0005829">
    <property type="term" value="C:cytosol"/>
    <property type="evidence" value="ECO:0007669"/>
    <property type="project" value="TreeGrafter"/>
</dbReference>
<dbReference type="InterPro" id="IPR000836">
    <property type="entry name" value="PRTase_dom"/>
</dbReference>
<evidence type="ECO:0000256" key="2">
    <source>
        <dbReference type="ARBA" id="ARBA00049402"/>
    </source>
</evidence>
<dbReference type="AlphaFoldDB" id="A0A9D1RH35"/>
<protein>
    <submittedName>
        <fullName evidence="4">Hypoxanthine phosphoribosyltransferase</fullName>
    </submittedName>
</protein>
<comment type="catalytic activity">
    <reaction evidence="2">
        <text>IMP + diphosphate = hypoxanthine + 5-phospho-alpha-D-ribose 1-diphosphate</text>
        <dbReference type="Rhea" id="RHEA:17973"/>
        <dbReference type="ChEBI" id="CHEBI:17368"/>
        <dbReference type="ChEBI" id="CHEBI:33019"/>
        <dbReference type="ChEBI" id="CHEBI:58017"/>
        <dbReference type="ChEBI" id="CHEBI:58053"/>
        <dbReference type="EC" id="2.4.2.8"/>
    </reaction>
    <physiologicalReaction direction="right-to-left" evidence="2">
        <dbReference type="Rhea" id="RHEA:17975"/>
    </physiologicalReaction>
</comment>
<organism evidence="4 5">
    <name type="scientific">Candidatus Onthomorpha intestinigallinarum</name>
    <dbReference type="NCBI Taxonomy" id="2840880"/>
    <lineage>
        <taxon>Bacteria</taxon>
        <taxon>Pseudomonadati</taxon>
        <taxon>Bacteroidota</taxon>
        <taxon>Bacteroidia</taxon>
        <taxon>Bacteroidales</taxon>
        <taxon>Candidatus Onthomorpha</taxon>
    </lineage>
</organism>
<dbReference type="GO" id="GO:0006178">
    <property type="term" value="P:guanine salvage"/>
    <property type="evidence" value="ECO:0007669"/>
    <property type="project" value="TreeGrafter"/>
</dbReference>
<dbReference type="Pfam" id="PF00156">
    <property type="entry name" value="Pribosyltran"/>
    <property type="match status" value="1"/>
</dbReference>
<dbReference type="GO" id="GO:0000287">
    <property type="term" value="F:magnesium ion binding"/>
    <property type="evidence" value="ECO:0007669"/>
    <property type="project" value="TreeGrafter"/>
</dbReference>
<dbReference type="CDD" id="cd06223">
    <property type="entry name" value="PRTases_typeI"/>
    <property type="match status" value="1"/>
</dbReference>
<dbReference type="PANTHER" id="PTHR43340:SF1">
    <property type="entry name" value="HYPOXANTHINE PHOSPHORIBOSYLTRANSFERASE"/>
    <property type="match status" value="1"/>
</dbReference>
<dbReference type="EMBL" id="DXGG01000138">
    <property type="protein sequence ID" value="HIW87497.1"/>
    <property type="molecule type" value="Genomic_DNA"/>
</dbReference>
<evidence type="ECO:0000313" key="4">
    <source>
        <dbReference type="EMBL" id="HIW87497.1"/>
    </source>
</evidence>
<dbReference type="InterPro" id="IPR029057">
    <property type="entry name" value="PRTase-like"/>
</dbReference>
<evidence type="ECO:0000313" key="5">
    <source>
        <dbReference type="Proteomes" id="UP000824267"/>
    </source>
</evidence>
<evidence type="ECO:0000259" key="3">
    <source>
        <dbReference type="Pfam" id="PF00156"/>
    </source>
</evidence>
<sequence>MNDEQVVINGIVFEKTVSSRELEQINISLAKRISQDYRDRMPTFLVVLNGAFMFAADLLRRIEVECEVFFVKLSSYQGMESTKRVETLLGLPDDLENRDIVIIEDIVDSGFTMSELRRMLKEKNVNSIEICSLMYKPDCFKGDFTVKYIGKSIGEEFIVGYGLDLDSKGRNLAEIYQRKNNKTEE</sequence>
<keyword evidence="4" id="KW-0808">Transferase</keyword>
<dbReference type="Gene3D" id="3.40.50.2020">
    <property type="match status" value="1"/>
</dbReference>
<dbReference type="GO" id="GO:0032264">
    <property type="term" value="P:IMP salvage"/>
    <property type="evidence" value="ECO:0007669"/>
    <property type="project" value="TreeGrafter"/>
</dbReference>
<reference evidence="4" key="2">
    <citation type="submission" date="2021-04" db="EMBL/GenBank/DDBJ databases">
        <authorList>
            <person name="Gilroy R."/>
        </authorList>
    </citation>
    <scope>NUCLEOTIDE SEQUENCE</scope>
    <source>
        <strain evidence="4">Gambia16-930</strain>
    </source>
</reference>
<dbReference type="GO" id="GO:0032263">
    <property type="term" value="P:GMP salvage"/>
    <property type="evidence" value="ECO:0007669"/>
    <property type="project" value="TreeGrafter"/>
</dbReference>
<comment type="catalytic activity">
    <reaction evidence="1">
        <text>GMP + diphosphate = guanine + 5-phospho-alpha-D-ribose 1-diphosphate</text>
        <dbReference type="Rhea" id="RHEA:25424"/>
        <dbReference type="ChEBI" id="CHEBI:16235"/>
        <dbReference type="ChEBI" id="CHEBI:33019"/>
        <dbReference type="ChEBI" id="CHEBI:58017"/>
        <dbReference type="ChEBI" id="CHEBI:58115"/>
        <dbReference type="EC" id="2.4.2.8"/>
    </reaction>
    <physiologicalReaction direction="right-to-left" evidence="1">
        <dbReference type="Rhea" id="RHEA:25426"/>
    </physiologicalReaction>
</comment>